<dbReference type="Proteomes" id="UP000321304">
    <property type="component" value="Unassembled WGS sequence"/>
</dbReference>
<evidence type="ECO:0000256" key="1">
    <source>
        <dbReference type="SAM" id="Phobius"/>
    </source>
</evidence>
<comment type="caution">
    <text evidence="2">The sequence shown here is derived from an EMBL/GenBank/DDBJ whole genome shotgun (WGS) entry which is preliminary data.</text>
</comment>
<feature type="transmembrane region" description="Helical" evidence="1">
    <location>
        <begin position="27"/>
        <end position="47"/>
    </location>
</feature>
<keyword evidence="3" id="KW-1185">Reference proteome</keyword>
<protein>
    <submittedName>
        <fullName evidence="2">Uncharacterized protein</fullName>
    </submittedName>
</protein>
<feature type="transmembrane region" description="Helical" evidence="1">
    <location>
        <begin position="108"/>
        <end position="127"/>
    </location>
</feature>
<accession>A0A560M1W0</accession>
<dbReference type="EMBL" id="VITY01000004">
    <property type="protein sequence ID" value="TWC00775.1"/>
    <property type="molecule type" value="Genomic_DNA"/>
</dbReference>
<proteinExistence type="predicted"/>
<evidence type="ECO:0000313" key="2">
    <source>
        <dbReference type="EMBL" id="TWC00775.1"/>
    </source>
</evidence>
<feature type="transmembrane region" description="Helical" evidence="1">
    <location>
        <begin position="67"/>
        <end position="88"/>
    </location>
</feature>
<reference evidence="2 3" key="1">
    <citation type="submission" date="2019-06" db="EMBL/GenBank/DDBJ databases">
        <title>Genomic Encyclopedia of Type Strains, Phase IV (KMG-V): Genome sequencing to study the core and pangenomes of soil and plant-associated prokaryotes.</title>
        <authorList>
            <person name="Whitman W."/>
        </authorList>
    </citation>
    <scope>NUCLEOTIDE SEQUENCE [LARGE SCALE GENOMIC DNA]</scope>
    <source>
        <strain evidence="2 3">BR 10355</strain>
    </source>
</reference>
<keyword evidence="1" id="KW-1133">Transmembrane helix</keyword>
<feature type="transmembrane region" description="Helical" evidence="1">
    <location>
        <begin position="5"/>
        <end position="21"/>
    </location>
</feature>
<keyword evidence="1" id="KW-0812">Transmembrane</keyword>
<evidence type="ECO:0000313" key="3">
    <source>
        <dbReference type="Proteomes" id="UP000321304"/>
    </source>
</evidence>
<keyword evidence="1" id="KW-0472">Membrane</keyword>
<sequence>MIAGLVLAMVGLGCLILWLILSGGTIGANIGILFGGLLTGVCGLVLIQLTGRQPVIEQTETSSGGCLWALMALSGSLMLIPGLCSLLFGMGYLDSPIAGTGLFSDGYFTIFLTGALIGAIGVGLLRWVIVRAPLLAGITMVVGTVLVLLGFYVALFGASRGHVRVLLVIGLPAATAGILFLRNAMQRRLRDGPDHSGLDLAPPNHE</sequence>
<feature type="transmembrane region" description="Helical" evidence="1">
    <location>
        <begin position="161"/>
        <end position="181"/>
    </location>
</feature>
<dbReference type="RefSeq" id="WP_208763996.1">
    <property type="nucleotide sequence ID" value="NZ_VITY01000004.1"/>
</dbReference>
<gene>
    <name evidence="2" type="ORF">FBZ93_10445</name>
</gene>
<feature type="transmembrane region" description="Helical" evidence="1">
    <location>
        <begin position="134"/>
        <end position="155"/>
    </location>
</feature>
<dbReference type="AlphaFoldDB" id="A0A560M1W0"/>
<organism evidence="2 3">
    <name type="scientific">Bradyrhizobium macuxiense</name>
    <dbReference type="NCBI Taxonomy" id="1755647"/>
    <lineage>
        <taxon>Bacteria</taxon>
        <taxon>Pseudomonadati</taxon>
        <taxon>Pseudomonadota</taxon>
        <taxon>Alphaproteobacteria</taxon>
        <taxon>Hyphomicrobiales</taxon>
        <taxon>Nitrobacteraceae</taxon>
        <taxon>Bradyrhizobium</taxon>
    </lineage>
</organism>
<name>A0A560M1W0_9BRAD</name>